<comment type="similarity">
    <text evidence="1">Belongs to the mab-21 family.</text>
</comment>
<sequence length="660" mass="73725">MLVPADASVSGSTKLVAALEQFYGEQVAKRRVVVGKRVEEVVQVAHDLMKHVEAQEPRCLSTLTQAGGRWEGLKIHSPGEYQVTIYLNQMGEFNLVDDGSVPGSAVLKLSDGRKRSMSLWVEFITASGYLSSRKMRARFQTLVAQAVEKSQYRDQLRMVGGTSEVRVRIRDTYTLDMVLAFKCYGIWPRSAAHWPEPTLPWPGVEQATEVKMSGFTLVSRDCSHLARDKEKDKQEAAITAEGDTWVMVFAEAEDRLLTQGCRKKCLGILKTLRDRHLELPGNPVSAFVLKTLVLYECEKHPHEWEWDTLSLGARLVPQLGRYCGERVAARRAAVMRGLREVATALQEILREVELQEPRVISSLAEVNGRYEGLHVLSPTEFEAILYLNQMGEFNFVDDGSFPGSAVLKLSDGRKRSMSLWVEFITASGYLSARKMRARLQTLVTAAVEKAGNGVKVVSDNSEVKLRIRDKFTVQLIPAFKCSGVWPRSAAHWPTPHIPWPNPQHVVEVKAEGFDLVSREGHRGSGGLEADAWVMAFTDAEQRLLQGGSRRKCLSFLKALRDRHLALVGDPVPARVLTALILHECEKHPSESEWVEAALGERLLGVMLQLITCLQCRRCPHYFLPGINLIKAPPAALEAAARQAWKLARDLLTNPKGIEKL</sequence>
<reference evidence="4" key="3">
    <citation type="submission" date="2019-06" db="EMBL/GenBank/DDBJ databases">
        <authorList>
            <person name="Poynton C."/>
            <person name="Hasenbein S."/>
            <person name="Benoit J.B."/>
            <person name="Sepulveda M.S."/>
            <person name="Poelchau M.F."/>
            <person name="Murali S.C."/>
            <person name="Chen S."/>
            <person name="Glastad K.M."/>
            <person name="Werren J.H."/>
            <person name="Vineis J.H."/>
            <person name="Bowen J.L."/>
            <person name="Friedrich M."/>
            <person name="Jones J."/>
            <person name="Robertson H.M."/>
            <person name="Feyereisen R."/>
            <person name="Mechler-Hickson A."/>
            <person name="Mathers N."/>
            <person name="Lee C.E."/>
            <person name="Colbourne J.K."/>
            <person name="Biales A."/>
            <person name="Johnston J.S."/>
            <person name="Wellborn G.A."/>
            <person name="Rosendale A.J."/>
            <person name="Cridge A.G."/>
            <person name="Munoz-Torres M.C."/>
            <person name="Bain P.A."/>
            <person name="Manny A.R."/>
            <person name="Major K.M."/>
            <person name="Lambert F.N."/>
            <person name="Vulpe C.D."/>
            <person name="Tuck P."/>
            <person name="Blalock B.J."/>
            <person name="Lin Y.-Y."/>
            <person name="Smith M.E."/>
            <person name="Ochoa-Acuna H."/>
            <person name="Chen M.-J.M."/>
            <person name="Childers C.P."/>
            <person name="Qu J."/>
            <person name="Dugan S."/>
            <person name="Lee S.L."/>
            <person name="Chao H."/>
            <person name="Dinh H."/>
            <person name="Han Y."/>
            <person name="Doddapaneni H."/>
            <person name="Worley K.C."/>
            <person name="Muzny D.M."/>
            <person name="Gibbs R.A."/>
            <person name="Richards S."/>
        </authorList>
    </citation>
    <scope>NUCLEOTIDE SEQUENCE</scope>
    <source>
        <strain evidence="4">HAZT.00-mixed</strain>
        <tissue evidence="4">Whole organism</tissue>
    </source>
</reference>
<proteinExistence type="inferred from homology"/>
<name>A0A6A0GU29_HYAAZ</name>
<evidence type="ECO:0000259" key="2">
    <source>
        <dbReference type="Pfam" id="PF03281"/>
    </source>
</evidence>
<dbReference type="Gene3D" id="3.30.460.90">
    <property type="match status" value="2"/>
</dbReference>
<dbReference type="Pfam" id="PF20266">
    <property type="entry name" value="Mab-21_C"/>
    <property type="match status" value="2"/>
</dbReference>
<organism evidence="4">
    <name type="scientific">Hyalella azteca</name>
    <name type="common">Amphipod</name>
    <dbReference type="NCBI Taxonomy" id="294128"/>
    <lineage>
        <taxon>Eukaryota</taxon>
        <taxon>Metazoa</taxon>
        <taxon>Ecdysozoa</taxon>
        <taxon>Arthropoda</taxon>
        <taxon>Crustacea</taxon>
        <taxon>Multicrustacea</taxon>
        <taxon>Malacostraca</taxon>
        <taxon>Eumalacostraca</taxon>
        <taxon>Peracarida</taxon>
        <taxon>Amphipoda</taxon>
        <taxon>Senticaudata</taxon>
        <taxon>Talitrida</taxon>
        <taxon>Talitroidea</taxon>
        <taxon>Hyalellidae</taxon>
        <taxon>Hyalella</taxon>
    </lineage>
</organism>
<comment type="caution">
    <text evidence="4">The sequence shown here is derived from an EMBL/GenBank/DDBJ whole genome shotgun (WGS) entry which is preliminary data.</text>
</comment>
<dbReference type="Gene3D" id="1.10.1410.40">
    <property type="match status" value="2"/>
</dbReference>
<feature type="domain" description="Mab-21-like HhH/H2TH-like" evidence="3">
    <location>
        <begin position="261"/>
        <end position="317"/>
    </location>
</feature>
<dbReference type="InterPro" id="IPR046903">
    <property type="entry name" value="Mab-21-like_nuc_Trfase"/>
</dbReference>
<reference evidence="4" key="2">
    <citation type="journal article" date="2018" name="Environ. Sci. Technol.">
        <title>The Toxicogenome of Hyalella azteca: A Model for Sediment Ecotoxicology and Evolutionary Toxicology.</title>
        <authorList>
            <person name="Poynton H.C."/>
            <person name="Hasenbein S."/>
            <person name="Benoit J.B."/>
            <person name="Sepulveda M.S."/>
            <person name="Poelchau M.F."/>
            <person name="Hughes D.S.T."/>
            <person name="Murali S.C."/>
            <person name="Chen S."/>
            <person name="Glastad K.M."/>
            <person name="Goodisman M.A.D."/>
            <person name="Werren J.H."/>
            <person name="Vineis J.H."/>
            <person name="Bowen J.L."/>
            <person name="Friedrich M."/>
            <person name="Jones J."/>
            <person name="Robertson H.M."/>
            <person name="Feyereisen R."/>
            <person name="Mechler-Hickson A."/>
            <person name="Mathers N."/>
            <person name="Lee C.E."/>
            <person name="Colbourne J.K."/>
            <person name="Biales A."/>
            <person name="Johnston J.S."/>
            <person name="Wellborn G.A."/>
            <person name="Rosendale A.J."/>
            <person name="Cridge A.G."/>
            <person name="Munoz-Torres M.C."/>
            <person name="Bain P.A."/>
            <person name="Manny A.R."/>
            <person name="Major K.M."/>
            <person name="Lambert F.N."/>
            <person name="Vulpe C.D."/>
            <person name="Tuck P."/>
            <person name="Blalock B.J."/>
            <person name="Lin Y.Y."/>
            <person name="Smith M.E."/>
            <person name="Ochoa-Acuna H."/>
            <person name="Chen M.M."/>
            <person name="Childers C.P."/>
            <person name="Qu J."/>
            <person name="Dugan S."/>
            <person name="Lee S.L."/>
            <person name="Chao H."/>
            <person name="Dinh H."/>
            <person name="Han Y."/>
            <person name="Doddapaneni H."/>
            <person name="Worley K.C."/>
            <person name="Muzny D.M."/>
            <person name="Gibbs R.A."/>
            <person name="Richards S."/>
        </authorList>
    </citation>
    <scope>NUCLEOTIDE SEQUENCE</scope>
    <source>
        <strain evidence="4">HAZT.00-mixed</strain>
        <tissue evidence="4">Whole organism</tissue>
    </source>
</reference>
<evidence type="ECO:0000259" key="3">
    <source>
        <dbReference type="Pfam" id="PF20266"/>
    </source>
</evidence>
<dbReference type="OrthoDB" id="5961151at2759"/>
<feature type="domain" description="Mab-21-like nucleotidyltransferase" evidence="2">
    <location>
        <begin position="369"/>
        <end position="546"/>
    </location>
</feature>
<gene>
    <name evidence="4" type="ORF">HAZT_HAZT009196</name>
</gene>
<evidence type="ECO:0000313" key="4">
    <source>
        <dbReference type="EMBL" id="KAA0188546.1"/>
    </source>
</evidence>
<evidence type="ECO:0000256" key="1">
    <source>
        <dbReference type="ARBA" id="ARBA00008307"/>
    </source>
</evidence>
<dbReference type="SMART" id="SM01265">
    <property type="entry name" value="Mab-21"/>
    <property type="match status" value="2"/>
</dbReference>
<dbReference type="PANTHER" id="PTHR10656">
    <property type="entry name" value="CELL FATE DETERMINING PROTEIN MAB21-RELATED"/>
    <property type="match status" value="1"/>
</dbReference>
<dbReference type="Proteomes" id="UP000711488">
    <property type="component" value="Unassembled WGS sequence"/>
</dbReference>
<dbReference type="EMBL" id="JQDR03014173">
    <property type="protein sequence ID" value="KAA0188546.1"/>
    <property type="molecule type" value="Genomic_DNA"/>
</dbReference>
<dbReference type="Pfam" id="PF03281">
    <property type="entry name" value="Mab-21"/>
    <property type="match status" value="2"/>
</dbReference>
<feature type="domain" description="Mab-21-like HhH/H2TH-like" evidence="3">
    <location>
        <begin position="549"/>
        <end position="644"/>
    </location>
</feature>
<protein>
    <recommendedName>
        <fullName evidence="5">Mab-21-like HhH/H2TH-like domain-containing protein</fullName>
    </recommendedName>
</protein>
<feature type="domain" description="Mab-21-like nucleotidyltransferase" evidence="2">
    <location>
        <begin position="71"/>
        <end position="258"/>
    </location>
</feature>
<dbReference type="InterPro" id="IPR046906">
    <property type="entry name" value="Mab-21_HhH/H2TH-like"/>
</dbReference>
<dbReference type="InterPro" id="IPR024810">
    <property type="entry name" value="MAB21L/cGLR"/>
</dbReference>
<reference evidence="4" key="1">
    <citation type="submission" date="2014-08" db="EMBL/GenBank/DDBJ databases">
        <authorList>
            <person name="Murali S."/>
            <person name="Richards S."/>
            <person name="Bandaranaike D."/>
            <person name="Bellair M."/>
            <person name="Blankenburg K."/>
            <person name="Chao H."/>
            <person name="Dinh H."/>
            <person name="Doddapaneni H."/>
            <person name="Dugan-Rocha S."/>
            <person name="Elkadiri S."/>
            <person name="Gnanaolivu R."/>
            <person name="Hughes D."/>
            <person name="Lee S."/>
            <person name="Li M."/>
            <person name="Ming W."/>
            <person name="Munidasa M."/>
            <person name="Muniz J."/>
            <person name="Nguyen L."/>
            <person name="Osuji N."/>
            <person name="Pu L.-L."/>
            <person name="Puazo M."/>
            <person name="Skinner E."/>
            <person name="Qu C."/>
            <person name="Quiroz J."/>
            <person name="Raj R."/>
            <person name="Weissenberger G."/>
            <person name="Xin Y."/>
            <person name="Zou X."/>
            <person name="Han Y."/>
            <person name="Worley K."/>
            <person name="Muzny D."/>
            <person name="Gibbs R."/>
        </authorList>
    </citation>
    <scope>NUCLEOTIDE SEQUENCE</scope>
    <source>
        <strain evidence="4">HAZT.00-mixed</strain>
        <tissue evidence="4">Whole organism</tissue>
    </source>
</reference>
<dbReference type="PANTHER" id="PTHR10656:SF70">
    <property type="entry name" value="PROTEIN MAB-21-RELATED"/>
    <property type="match status" value="1"/>
</dbReference>
<dbReference type="AlphaFoldDB" id="A0A6A0GU29"/>
<evidence type="ECO:0008006" key="5">
    <source>
        <dbReference type="Google" id="ProtNLM"/>
    </source>
</evidence>
<accession>A0A6A0GU29</accession>